<dbReference type="AlphaFoldDB" id="A0A835M8N4"/>
<dbReference type="SUPFAM" id="SSF81383">
    <property type="entry name" value="F-box domain"/>
    <property type="match status" value="1"/>
</dbReference>
<dbReference type="InterPro" id="IPR006527">
    <property type="entry name" value="F-box-assoc_dom_typ1"/>
</dbReference>
<dbReference type="SUPFAM" id="SSF50965">
    <property type="entry name" value="Galactose oxidase, central domain"/>
    <property type="match status" value="1"/>
</dbReference>
<dbReference type="PANTHER" id="PTHR31672:SF13">
    <property type="entry name" value="F-BOX PROTEIN CPR30-LIKE"/>
    <property type="match status" value="1"/>
</dbReference>
<accession>A0A835M8N4</accession>
<dbReference type="EMBL" id="JADFTS010000003">
    <property type="protein sequence ID" value="KAF9617844.1"/>
    <property type="molecule type" value="Genomic_DNA"/>
</dbReference>
<protein>
    <recommendedName>
        <fullName evidence="1">F-box domain-containing protein</fullName>
    </recommendedName>
</protein>
<dbReference type="Gene3D" id="1.20.1280.50">
    <property type="match status" value="1"/>
</dbReference>
<evidence type="ECO:0000313" key="2">
    <source>
        <dbReference type="EMBL" id="KAF9617844.1"/>
    </source>
</evidence>
<name>A0A835M8N4_9MAGN</name>
<dbReference type="Pfam" id="PF00646">
    <property type="entry name" value="F-box"/>
    <property type="match status" value="1"/>
</dbReference>
<evidence type="ECO:0000313" key="3">
    <source>
        <dbReference type="Proteomes" id="UP000631114"/>
    </source>
</evidence>
<comment type="caution">
    <text evidence="2">The sequence shown here is derived from an EMBL/GenBank/DDBJ whole genome shotgun (WGS) entry which is preliminary data.</text>
</comment>
<dbReference type="NCBIfam" id="TIGR01640">
    <property type="entry name" value="F_box_assoc_1"/>
    <property type="match status" value="1"/>
</dbReference>
<dbReference type="OrthoDB" id="591557at2759"/>
<dbReference type="InterPro" id="IPR050796">
    <property type="entry name" value="SCF_F-box_component"/>
</dbReference>
<organism evidence="2 3">
    <name type="scientific">Coptis chinensis</name>
    <dbReference type="NCBI Taxonomy" id="261450"/>
    <lineage>
        <taxon>Eukaryota</taxon>
        <taxon>Viridiplantae</taxon>
        <taxon>Streptophyta</taxon>
        <taxon>Embryophyta</taxon>
        <taxon>Tracheophyta</taxon>
        <taxon>Spermatophyta</taxon>
        <taxon>Magnoliopsida</taxon>
        <taxon>Ranunculales</taxon>
        <taxon>Ranunculaceae</taxon>
        <taxon>Coptidoideae</taxon>
        <taxon>Coptis</taxon>
    </lineage>
</organism>
<reference evidence="2 3" key="1">
    <citation type="submission" date="2020-10" db="EMBL/GenBank/DDBJ databases">
        <title>The Coptis chinensis genome and diversification of protoberbering-type alkaloids.</title>
        <authorList>
            <person name="Wang B."/>
            <person name="Shu S."/>
            <person name="Song C."/>
            <person name="Liu Y."/>
        </authorList>
    </citation>
    <scope>NUCLEOTIDE SEQUENCE [LARGE SCALE GENOMIC DNA]</scope>
    <source>
        <strain evidence="2">HL-2020</strain>
        <tissue evidence="2">Leaf</tissue>
    </source>
</reference>
<dbReference type="InterPro" id="IPR011043">
    <property type="entry name" value="Gal_Oxase/kelch_b-propeller"/>
</dbReference>
<dbReference type="CDD" id="cd22157">
    <property type="entry name" value="F-box_AtFBW1-like"/>
    <property type="match status" value="1"/>
</dbReference>
<dbReference type="SMART" id="SM00256">
    <property type="entry name" value="FBOX"/>
    <property type="match status" value="1"/>
</dbReference>
<sequence length="390" mass="44451">MCSFLKNLCSCSHPSSCLKHLPSKSQTEQVLERNATPQKLLPDSVIEDILSRLPVRSLLRFGCVCKTWCSLLRDPWFITMHLKHSQAKRDCILLKGVTNIYLLDYGTCNHIEIEKLNYPSHLLKSGGSIDVINLFSCNGLICLSTDSNTLCLWNPSTGRQKTLPQSVTRPNLWMYYTSLGFCYDPIADDYVVLKVYSSHGCPSVVEVYSLRKNSWMRIQNIPYHMCAKNKGTLFYGGSLHWVGNRSNCTISFAPDIVIAFDIATKTFRDFRLPAYERLCEDWERGVVVGSPYFLVLDGCLCILRSHDQLNAAVWVMKECGVSESWIKLHTVELHGLALTVTKKREILLQRHSSITYLYALKDKRIKPLITQLTQEPFCFATSFTESLVRL</sequence>
<dbReference type="InterPro" id="IPR036047">
    <property type="entry name" value="F-box-like_dom_sf"/>
</dbReference>
<dbReference type="PANTHER" id="PTHR31672">
    <property type="entry name" value="BNACNNG10540D PROTEIN"/>
    <property type="match status" value="1"/>
</dbReference>
<feature type="domain" description="F-box" evidence="1">
    <location>
        <begin position="35"/>
        <end position="80"/>
    </location>
</feature>
<proteinExistence type="predicted"/>
<evidence type="ECO:0000259" key="1">
    <source>
        <dbReference type="PROSITE" id="PS50181"/>
    </source>
</evidence>
<dbReference type="InterPro" id="IPR017451">
    <property type="entry name" value="F-box-assoc_interact_dom"/>
</dbReference>
<dbReference type="InterPro" id="IPR001810">
    <property type="entry name" value="F-box_dom"/>
</dbReference>
<keyword evidence="3" id="KW-1185">Reference proteome</keyword>
<gene>
    <name evidence="2" type="ORF">IFM89_039026</name>
</gene>
<dbReference type="PROSITE" id="PS50181">
    <property type="entry name" value="FBOX"/>
    <property type="match status" value="1"/>
</dbReference>
<dbReference type="Proteomes" id="UP000631114">
    <property type="component" value="Unassembled WGS sequence"/>
</dbReference>
<dbReference type="Pfam" id="PF07734">
    <property type="entry name" value="FBA_1"/>
    <property type="match status" value="1"/>
</dbReference>